<evidence type="ECO:0000256" key="1">
    <source>
        <dbReference type="ARBA" id="ARBA00004141"/>
    </source>
</evidence>
<feature type="transmembrane region" description="Helical" evidence="6">
    <location>
        <begin position="180"/>
        <end position="201"/>
    </location>
</feature>
<dbReference type="RefSeq" id="WP_061970056.1">
    <property type="nucleotide sequence ID" value="NZ_FMAV01000001.1"/>
</dbReference>
<dbReference type="CDD" id="cd06261">
    <property type="entry name" value="TM_PBP2"/>
    <property type="match status" value="1"/>
</dbReference>
<evidence type="ECO:0000256" key="2">
    <source>
        <dbReference type="ARBA" id="ARBA00022448"/>
    </source>
</evidence>
<dbReference type="Pfam" id="PF00528">
    <property type="entry name" value="BPD_transp_1"/>
    <property type="match status" value="1"/>
</dbReference>
<keyword evidence="5 6" id="KW-0472">Membrane</keyword>
<dbReference type="AlphaFoldDB" id="A0A0V8JDW6"/>
<evidence type="ECO:0000256" key="6">
    <source>
        <dbReference type="RuleBase" id="RU363032"/>
    </source>
</evidence>
<evidence type="ECO:0000259" key="7">
    <source>
        <dbReference type="PROSITE" id="PS50928"/>
    </source>
</evidence>
<comment type="similarity">
    <text evidence="6">Belongs to the binding-protein-dependent transport system permease family.</text>
</comment>
<dbReference type="PROSITE" id="PS50928">
    <property type="entry name" value="ABC_TM1"/>
    <property type="match status" value="1"/>
</dbReference>
<keyword evidence="3 6" id="KW-0812">Transmembrane</keyword>
<dbReference type="PANTHER" id="PTHR43879">
    <property type="entry name" value="ABC TRANSPORTER PERMEASE PROTEIN"/>
    <property type="match status" value="1"/>
</dbReference>
<comment type="caution">
    <text evidence="8">The sequence shown here is derived from an EMBL/GenBank/DDBJ whole genome shotgun (WGS) entry which is preliminary data.</text>
</comment>
<dbReference type="PANTHER" id="PTHR43879:SF1">
    <property type="entry name" value="GLUCOSE IMPORT SYSTEM PERMEASE PROTEIN GLCU"/>
    <property type="match status" value="1"/>
</dbReference>
<protein>
    <submittedName>
        <fullName evidence="8">ABC transporter permease</fullName>
    </submittedName>
</protein>
<reference evidence="8 9" key="1">
    <citation type="journal article" date="2014" name="Antonie Van Leeuwenhoek">
        <title>Fictibacillus enclensis sp. nov., isolated from marine sediment.</title>
        <authorList>
            <person name="Dastager S.G."/>
            <person name="Mawlankar R."/>
            <person name="Srinivasan K."/>
            <person name="Tang S.K."/>
            <person name="Lee J.C."/>
            <person name="Ramana V.V."/>
            <person name="Shouche Y.S."/>
        </authorList>
    </citation>
    <scope>NUCLEOTIDE SEQUENCE [LARGE SCALE GENOMIC DNA]</scope>
    <source>
        <strain evidence="8 9">NIO-1003</strain>
    </source>
</reference>
<name>A0A0V8JDW6_9BACL</name>
<feature type="transmembrane region" description="Helical" evidence="6">
    <location>
        <begin position="71"/>
        <end position="91"/>
    </location>
</feature>
<dbReference type="InterPro" id="IPR000515">
    <property type="entry name" value="MetI-like"/>
</dbReference>
<dbReference type="EMBL" id="LNQN01000001">
    <property type="protein sequence ID" value="KSU85335.1"/>
    <property type="molecule type" value="Genomic_DNA"/>
</dbReference>
<dbReference type="Proteomes" id="UP000054099">
    <property type="component" value="Unassembled WGS sequence"/>
</dbReference>
<sequence length="273" mass="30682">MAIRTVSRTILYLLLILLSLFYLMPVYVMLITSLKPLDQISLSEMWQLPHSLDFSSYQLAFEKLAPNFMNSIYLVIPATLLSALLGSLNGYVLSKWKFRGSDWIFTALLFGMFIPYQSILIPLIQFLREAGLYNTIPGLIFVHVVYGIPITTLMFRNFYASIPEEMIESAKIDGAGIFKIYQHIIIPLSITGFVVVGIWQFTNIWNEFLFAVTITTSSQQPIMVALQNLSGSQIVQWNVQMAGALLAALPTLLVYIFLGKFFVKGLLAGSVKG</sequence>
<evidence type="ECO:0000256" key="3">
    <source>
        <dbReference type="ARBA" id="ARBA00022692"/>
    </source>
</evidence>
<feature type="domain" description="ABC transmembrane type-1" evidence="7">
    <location>
        <begin position="68"/>
        <end position="258"/>
    </location>
</feature>
<dbReference type="GO" id="GO:0005886">
    <property type="term" value="C:plasma membrane"/>
    <property type="evidence" value="ECO:0007669"/>
    <property type="project" value="UniProtKB-SubCell"/>
</dbReference>
<evidence type="ECO:0000313" key="8">
    <source>
        <dbReference type="EMBL" id="KSU85335.1"/>
    </source>
</evidence>
<accession>A0A0V8JDW6</accession>
<feature type="transmembrane region" description="Helical" evidence="6">
    <location>
        <begin position="237"/>
        <end position="258"/>
    </location>
</feature>
<proteinExistence type="inferred from homology"/>
<evidence type="ECO:0000256" key="5">
    <source>
        <dbReference type="ARBA" id="ARBA00023136"/>
    </source>
</evidence>
<dbReference type="SUPFAM" id="SSF161098">
    <property type="entry name" value="MetI-like"/>
    <property type="match status" value="1"/>
</dbReference>
<dbReference type="OrthoDB" id="187395at2"/>
<evidence type="ECO:0000313" key="9">
    <source>
        <dbReference type="Proteomes" id="UP000054099"/>
    </source>
</evidence>
<comment type="subcellular location">
    <subcellularLocation>
        <location evidence="6">Cell membrane</location>
        <topology evidence="6">Multi-pass membrane protein</topology>
    </subcellularLocation>
    <subcellularLocation>
        <location evidence="1">Membrane</location>
        <topology evidence="1">Multi-pass membrane protein</topology>
    </subcellularLocation>
</comment>
<gene>
    <name evidence="8" type="ORF">AS030_07465</name>
</gene>
<keyword evidence="2 6" id="KW-0813">Transport</keyword>
<feature type="transmembrane region" description="Helical" evidence="6">
    <location>
        <begin position="136"/>
        <end position="159"/>
    </location>
</feature>
<dbReference type="InterPro" id="IPR035906">
    <property type="entry name" value="MetI-like_sf"/>
</dbReference>
<organism evidence="8 9">
    <name type="scientific">Fictibacillus enclensis</name>
    <dbReference type="NCBI Taxonomy" id="1017270"/>
    <lineage>
        <taxon>Bacteria</taxon>
        <taxon>Bacillati</taxon>
        <taxon>Bacillota</taxon>
        <taxon>Bacilli</taxon>
        <taxon>Bacillales</taxon>
        <taxon>Fictibacillaceae</taxon>
        <taxon>Fictibacillus</taxon>
    </lineage>
</organism>
<keyword evidence="4 6" id="KW-1133">Transmembrane helix</keyword>
<feature type="transmembrane region" description="Helical" evidence="6">
    <location>
        <begin position="103"/>
        <end position="124"/>
    </location>
</feature>
<keyword evidence="9" id="KW-1185">Reference proteome</keyword>
<evidence type="ECO:0000256" key="4">
    <source>
        <dbReference type="ARBA" id="ARBA00022989"/>
    </source>
</evidence>
<dbReference type="Gene3D" id="1.10.3720.10">
    <property type="entry name" value="MetI-like"/>
    <property type="match status" value="1"/>
</dbReference>
<feature type="transmembrane region" description="Helical" evidence="6">
    <location>
        <begin position="12"/>
        <end position="34"/>
    </location>
</feature>
<dbReference type="GO" id="GO:0055085">
    <property type="term" value="P:transmembrane transport"/>
    <property type="evidence" value="ECO:0007669"/>
    <property type="project" value="InterPro"/>
</dbReference>